<dbReference type="InterPro" id="IPR050386">
    <property type="entry name" value="Glycosyl_hydrolase_5"/>
</dbReference>
<keyword evidence="6" id="KW-0732">Signal</keyword>
<dbReference type="InterPro" id="IPR017853">
    <property type="entry name" value="GH"/>
</dbReference>
<dbReference type="AlphaFoldDB" id="Q0CF15"/>
<keyword evidence="7 16" id="KW-0378">Hydrolase</keyword>
<dbReference type="GO" id="GO:0071555">
    <property type="term" value="P:cell wall organization"/>
    <property type="evidence" value="ECO:0007669"/>
    <property type="project" value="UniProtKB-KW"/>
</dbReference>
<comment type="cofactor">
    <cofactor evidence="1">
        <name>Mn(2+)</name>
        <dbReference type="ChEBI" id="CHEBI:29035"/>
    </cofactor>
</comment>
<dbReference type="GO" id="GO:0005576">
    <property type="term" value="C:extracellular region"/>
    <property type="evidence" value="ECO:0007669"/>
    <property type="project" value="UniProtKB-SubCell"/>
</dbReference>
<dbReference type="GO" id="GO:0009986">
    <property type="term" value="C:cell surface"/>
    <property type="evidence" value="ECO:0007669"/>
    <property type="project" value="TreeGrafter"/>
</dbReference>
<protein>
    <recommendedName>
        <fullName evidence="13">glucan 1,3-beta-glucosidase</fullName>
        <ecNumber evidence="13">3.2.1.58</ecNumber>
    </recommendedName>
    <alternativeName>
        <fullName evidence="15">Exo-1,3-beta-glucanase 1</fullName>
    </alternativeName>
    <alternativeName>
        <fullName evidence="14">Exo-1,3-beta-glucanase A</fullName>
    </alternativeName>
</protein>
<dbReference type="eggNOG" id="ENOG502RW7W">
    <property type="taxonomic scope" value="Eukaryota"/>
</dbReference>
<evidence type="ECO:0000313" key="19">
    <source>
        <dbReference type="Proteomes" id="UP000007963"/>
    </source>
</evidence>
<gene>
    <name evidence="18" type="ORF">ATEG_07719</name>
</gene>
<evidence type="ECO:0000256" key="1">
    <source>
        <dbReference type="ARBA" id="ARBA00001936"/>
    </source>
</evidence>
<keyword evidence="8" id="KW-0464">Manganese</keyword>
<dbReference type="EMBL" id="CH476604">
    <property type="protein sequence ID" value="EAU31981.1"/>
    <property type="molecule type" value="Genomic_DNA"/>
</dbReference>
<evidence type="ECO:0000256" key="2">
    <source>
        <dbReference type="ARBA" id="ARBA00004613"/>
    </source>
</evidence>
<dbReference type="HOGENOM" id="CLU_004624_2_0_1"/>
<dbReference type="Gene3D" id="3.20.20.80">
    <property type="entry name" value="Glycosidases"/>
    <property type="match status" value="1"/>
</dbReference>
<dbReference type="Pfam" id="PF00150">
    <property type="entry name" value="Cellulase"/>
    <property type="match status" value="1"/>
</dbReference>
<reference evidence="19" key="1">
    <citation type="submission" date="2005-09" db="EMBL/GenBank/DDBJ databases">
        <title>Annotation of the Aspergillus terreus NIH2624 genome.</title>
        <authorList>
            <person name="Birren B.W."/>
            <person name="Lander E.S."/>
            <person name="Galagan J.E."/>
            <person name="Nusbaum C."/>
            <person name="Devon K."/>
            <person name="Henn M."/>
            <person name="Ma L.-J."/>
            <person name="Jaffe D.B."/>
            <person name="Butler J."/>
            <person name="Alvarez P."/>
            <person name="Gnerre S."/>
            <person name="Grabherr M."/>
            <person name="Kleber M."/>
            <person name="Mauceli E.W."/>
            <person name="Brockman W."/>
            <person name="Rounsley S."/>
            <person name="Young S.K."/>
            <person name="LaButti K."/>
            <person name="Pushparaj V."/>
            <person name="DeCaprio D."/>
            <person name="Crawford M."/>
            <person name="Koehrsen M."/>
            <person name="Engels R."/>
            <person name="Montgomery P."/>
            <person name="Pearson M."/>
            <person name="Howarth C."/>
            <person name="Larson L."/>
            <person name="Luoma S."/>
            <person name="White J."/>
            <person name="Alvarado L."/>
            <person name="Kodira C.D."/>
            <person name="Zeng Q."/>
            <person name="Oleary S."/>
            <person name="Yandava C."/>
            <person name="Denning D.W."/>
            <person name="Nierman W.C."/>
            <person name="Milne T."/>
            <person name="Madden K."/>
        </authorList>
    </citation>
    <scope>NUCLEOTIDE SEQUENCE [LARGE SCALE GENOMIC DNA]</scope>
    <source>
        <strain evidence="19">NIH 2624 / FGSC A1156</strain>
    </source>
</reference>
<keyword evidence="10" id="KW-0961">Cell wall biogenesis/degradation</keyword>
<dbReference type="SUPFAM" id="SSF51445">
    <property type="entry name" value="(Trans)glycosidases"/>
    <property type="match status" value="1"/>
</dbReference>
<proteinExistence type="inferred from homology"/>
<dbReference type="PANTHER" id="PTHR31297:SF1">
    <property type="entry name" value="GLUCAN 1,3-BETA-GLUCOSIDASE I_II-RELATED"/>
    <property type="match status" value="1"/>
</dbReference>
<evidence type="ECO:0000256" key="13">
    <source>
        <dbReference type="ARBA" id="ARBA00038929"/>
    </source>
</evidence>
<evidence type="ECO:0000256" key="7">
    <source>
        <dbReference type="ARBA" id="ARBA00022801"/>
    </source>
</evidence>
<dbReference type="VEuPathDB" id="FungiDB:ATEG_07719"/>
<evidence type="ECO:0000256" key="8">
    <source>
        <dbReference type="ARBA" id="ARBA00023211"/>
    </source>
</evidence>
<organism evidence="18 19">
    <name type="scientific">Aspergillus terreus (strain NIH 2624 / FGSC A1156)</name>
    <dbReference type="NCBI Taxonomy" id="341663"/>
    <lineage>
        <taxon>Eukaryota</taxon>
        <taxon>Fungi</taxon>
        <taxon>Dikarya</taxon>
        <taxon>Ascomycota</taxon>
        <taxon>Pezizomycotina</taxon>
        <taxon>Eurotiomycetes</taxon>
        <taxon>Eurotiomycetidae</taxon>
        <taxon>Eurotiales</taxon>
        <taxon>Aspergillaceae</taxon>
        <taxon>Aspergillus</taxon>
        <taxon>Aspergillus subgen. Circumdati</taxon>
    </lineage>
</organism>
<evidence type="ECO:0000256" key="9">
    <source>
        <dbReference type="ARBA" id="ARBA00023295"/>
    </source>
</evidence>
<sequence>MLSGWIVFNTALGCSDSDSNDCITRTMTSVTTYETTLPQPTTTTPQPPGCTDSAVACPSADSCPGWTDWKTYKAKNGVNLGGWLELERVFYPEWWDSVAPDAADEWTLCESLGAECSRVLENHYATYITTSDIDKVAAVGVEILRIPVTYAAFIEVPGSQLYHGSQLAYLREITEYAISEYNMRIILGLHSLPGGVNMLDIGEALGHDDWFYNQTNLDYSYQAVEAVLDWISDASKPEAFTFSPINEASDNIAGFGTPDTLTNNGTVWVVEYVRGTIDRVKKKLPCLPIMMQDCFMGEEHWSPYFGECDNVAMDVHIYYFAAAGIYSQYVPVAICGQAEGTVGDGKLPVFVGEWALQVLYNNSFAMREEIFNTQRYAWYKYLHGGTFWSIKHNSIAPVDGEGLQRDYWSYEGLIDEGVITPWDDNEVYCE</sequence>
<evidence type="ECO:0000256" key="6">
    <source>
        <dbReference type="ARBA" id="ARBA00022729"/>
    </source>
</evidence>
<evidence type="ECO:0000256" key="14">
    <source>
        <dbReference type="ARBA" id="ARBA00041261"/>
    </source>
</evidence>
<evidence type="ECO:0000256" key="4">
    <source>
        <dbReference type="ARBA" id="ARBA00011245"/>
    </source>
</evidence>
<comment type="similarity">
    <text evidence="3 16">Belongs to the glycosyl hydrolase 5 (cellulase A) family.</text>
</comment>
<comment type="function">
    <text evidence="12">Beta-glucanases participate in the metabolism of beta-glucan, the main structural component of the cell wall. It could also function biosynthetically as a transglycosylase.</text>
</comment>
<dbReference type="OMA" id="ARYTPVI"/>
<dbReference type="GeneID" id="4322770"/>
<evidence type="ECO:0000256" key="3">
    <source>
        <dbReference type="ARBA" id="ARBA00005641"/>
    </source>
</evidence>
<comment type="subunit">
    <text evidence="4">Monomer.</text>
</comment>
<dbReference type="EC" id="3.2.1.58" evidence="13"/>
<evidence type="ECO:0000256" key="10">
    <source>
        <dbReference type="ARBA" id="ARBA00023316"/>
    </source>
</evidence>
<dbReference type="Proteomes" id="UP000007963">
    <property type="component" value="Unassembled WGS sequence"/>
</dbReference>
<keyword evidence="9 16" id="KW-0326">Glycosidase</keyword>
<dbReference type="STRING" id="341663.Q0CF15"/>
<evidence type="ECO:0000313" key="18">
    <source>
        <dbReference type="EMBL" id="EAU31981.1"/>
    </source>
</evidence>
<evidence type="ECO:0000259" key="17">
    <source>
        <dbReference type="Pfam" id="PF00150"/>
    </source>
</evidence>
<dbReference type="RefSeq" id="XP_001216340.1">
    <property type="nucleotide sequence ID" value="XM_001216340.1"/>
</dbReference>
<feature type="domain" description="Glycoside hydrolase family 5" evidence="17">
    <location>
        <begin position="122"/>
        <end position="383"/>
    </location>
</feature>
<dbReference type="GO" id="GO:0009251">
    <property type="term" value="P:glucan catabolic process"/>
    <property type="evidence" value="ECO:0007669"/>
    <property type="project" value="TreeGrafter"/>
</dbReference>
<comment type="catalytic activity">
    <reaction evidence="11">
        <text>Successive hydrolysis of beta-D-glucose units from the non-reducing ends of (1-&gt;3)-beta-D-glucans, releasing alpha-glucose.</text>
        <dbReference type="EC" id="3.2.1.58"/>
    </reaction>
</comment>
<evidence type="ECO:0000256" key="11">
    <source>
        <dbReference type="ARBA" id="ARBA00036824"/>
    </source>
</evidence>
<keyword evidence="5" id="KW-0964">Secreted</keyword>
<comment type="subcellular location">
    <subcellularLocation>
        <location evidence="2">Secreted</location>
    </subcellularLocation>
</comment>
<evidence type="ECO:0000256" key="5">
    <source>
        <dbReference type="ARBA" id="ARBA00022525"/>
    </source>
</evidence>
<evidence type="ECO:0000256" key="16">
    <source>
        <dbReference type="RuleBase" id="RU361153"/>
    </source>
</evidence>
<dbReference type="OrthoDB" id="1887033at2759"/>
<dbReference type="GO" id="GO:0004338">
    <property type="term" value="F:glucan exo-1,3-beta-glucosidase activity"/>
    <property type="evidence" value="ECO:0007669"/>
    <property type="project" value="UniProtKB-EC"/>
</dbReference>
<dbReference type="PANTHER" id="PTHR31297">
    <property type="entry name" value="GLUCAN ENDO-1,6-BETA-GLUCOSIDASE B"/>
    <property type="match status" value="1"/>
</dbReference>
<name>Q0CF15_ASPTN</name>
<dbReference type="InterPro" id="IPR001547">
    <property type="entry name" value="Glyco_hydro_5"/>
</dbReference>
<accession>Q0CF15</accession>
<evidence type="ECO:0000256" key="12">
    <source>
        <dbReference type="ARBA" id="ARBA00037254"/>
    </source>
</evidence>
<evidence type="ECO:0000256" key="15">
    <source>
        <dbReference type="ARBA" id="ARBA00041265"/>
    </source>
</evidence>